<dbReference type="Gene3D" id="3.90.550.10">
    <property type="entry name" value="Spore Coat Polysaccharide Biosynthesis Protein SpsA, Chain A"/>
    <property type="match status" value="1"/>
</dbReference>
<feature type="transmembrane region" description="Helical" evidence="4">
    <location>
        <begin position="6"/>
        <end position="28"/>
    </location>
</feature>
<dbReference type="InterPro" id="IPR029044">
    <property type="entry name" value="Nucleotide-diphossugar_trans"/>
</dbReference>
<keyword evidence="2" id="KW-0328">Glycosyltransferase</keyword>
<dbReference type="GO" id="GO:0016757">
    <property type="term" value="F:glycosyltransferase activity"/>
    <property type="evidence" value="ECO:0007669"/>
    <property type="project" value="UniProtKB-KW"/>
</dbReference>
<feature type="transmembrane region" description="Helical" evidence="4">
    <location>
        <begin position="309"/>
        <end position="327"/>
    </location>
</feature>
<evidence type="ECO:0000256" key="3">
    <source>
        <dbReference type="ARBA" id="ARBA00022679"/>
    </source>
</evidence>
<dbReference type="OrthoDB" id="9766971at2"/>
<feature type="transmembrane region" description="Helical" evidence="4">
    <location>
        <begin position="333"/>
        <end position="353"/>
    </location>
</feature>
<dbReference type="SUPFAM" id="SSF53448">
    <property type="entry name" value="Nucleotide-diphospho-sugar transferases"/>
    <property type="match status" value="1"/>
</dbReference>
<proteinExistence type="inferred from homology"/>
<evidence type="ECO:0000256" key="2">
    <source>
        <dbReference type="ARBA" id="ARBA00022676"/>
    </source>
</evidence>
<keyword evidence="6" id="KW-1185">Reference proteome</keyword>
<dbReference type="CDD" id="cd06439">
    <property type="entry name" value="CESA_like_1"/>
    <property type="match status" value="1"/>
</dbReference>
<sequence>MMDIVVIVITVLSGALVVYHHALYPLLLKKLARINTARSCAENSTENSAEVTAHTHALPTITIVVPAYNEQQWIAEKIRNLAALNYPAELVHIIIACDGCRDNTAQIAVQTLQEPICRDANITVKNFLINRGKVAVINDVVSRCYSDLVMLTDVSALLSIDALTIAAQRFADNNIGVVNSRYCLWQAGSAGEALYWRYQSDIKQCEANLGSTLGTHGACYVFRRRLFTPLPGDTINDDFILPMSIVAQGFRSVQEHNLIALEMEASDEQMDFNRRIRISAGNLQQLWRLKTLLHPKHGWLAFNFASGKALRVLMPYLMLLALIGSLWLAPESWLFALLAGLQILVYSLAVWGIGRQSSHRITKALAYLVAGHAASLWGSLRYAMGLERGRWHRITQTPQP</sequence>
<keyword evidence="4" id="KW-0812">Transmembrane</keyword>
<dbReference type="Proteomes" id="UP000202440">
    <property type="component" value="Chromosome"/>
</dbReference>
<evidence type="ECO:0000256" key="4">
    <source>
        <dbReference type="SAM" id="Phobius"/>
    </source>
</evidence>
<keyword evidence="4" id="KW-1133">Transmembrane helix</keyword>
<reference evidence="5 6" key="1">
    <citation type="submission" date="2017-07" db="EMBL/GenBank/DDBJ databases">
        <title>Annotated genome sequence of Bacterioplanes sanyensis isolated from Red Sea.</title>
        <authorList>
            <person name="Rehman Z.U."/>
        </authorList>
    </citation>
    <scope>NUCLEOTIDE SEQUENCE [LARGE SCALE GENOMIC DNA]</scope>
    <source>
        <strain evidence="5 6">NV9</strain>
    </source>
</reference>
<dbReference type="EMBL" id="CP022530">
    <property type="protein sequence ID" value="ASP39646.1"/>
    <property type="molecule type" value="Genomic_DNA"/>
</dbReference>
<accession>A0A222FM26</accession>
<evidence type="ECO:0000313" key="5">
    <source>
        <dbReference type="EMBL" id="ASP39646.1"/>
    </source>
</evidence>
<evidence type="ECO:0000313" key="6">
    <source>
        <dbReference type="Proteomes" id="UP000202440"/>
    </source>
</evidence>
<keyword evidence="4" id="KW-0472">Membrane</keyword>
<organism evidence="5 6">
    <name type="scientific">Bacterioplanes sanyensis</name>
    <dbReference type="NCBI Taxonomy" id="1249553"/>
    <lineage>
        <taxon>Bacteria</taxon>
        <taxon>Pseudomonadati</taxon>
        <taxon>Pseudomonadota</taxon>
        <taxon>Gammaproteobacteria</taxon>
        <taxon>Oceanospirillales</taxon>
        <taxon>Oceanospirillaceae</taxon>
        <taxon>Bacterioplanes</taxon>
    </lineage>
</organism>
<dbReference type="AlphaFoldDB" id="A0A222FM26"/>
<dbReference type="Pfam" id="PF13641">
    <property type="entry name" value="Glyco_tranf_2_3"/>
    <property type="match status" value="1"/>
</dbReference>
<gene>
    <name evidence="5" type="ORF">CHH28_13620</name>
</gene>
<protein>
    <submittedName>
        <fullName evidence="5">Glycosyl transferase</fullName>
    </submittedName>
</protein>
<evidence type="ECO:0000256" key="1">
    <source>
        <dbReference type="ARBA" id="ARBA00006739"/>
    </source>
</evidence>
<keyword evidence="3 5" id="KW-0808">Transferase</keyword>
<dbReference type="PANTHER" id="PTHR43630:SF1">
    <property type="entry name" value="POLY-BETA-1,6-N-ACETYL-D-GLUCOSAMINE SYNTHASE"/>
    <property type="match status" value="1"/>
</dbReference>
<comment type="similarity">
    <text evidence="1">Belongs to the glycosyltransferase 2 family.</text>
</comment>
<dbReference type="PANTHER" id="PTHR43630">
    <property type="entry name" value="POLY-BETA-1,6-N-ACETYL-D-GLUCOSAMINE SYNTHASE"/>
    <property type="match status" value="1"/>
</dbReference>
<name>A0A222FM26_9GAMM</name>
<dbReference type="KEGG" id="bsan:CHH28_13620"/>